<dbReference type="Pfam" id="PF26571">
    <property type="entry name" value="VldE"/>
    <property type="match status" value="1"/>
</dbReference>
<keyword evidence="2" id="KW-0732">Signal</keyword>
<dbReference type="Proteomes" id="UP000276232">
    <property type="component" value="Unassembled WGS sequence"/>
</dbReference>
<feature type="compositionally biased region" description="Basic and acidic residues" evidence="1">
    <location>
        <begin position="45"/>
        <end position="61"/>
    </location>
</feature>
<proteinExistence type="predicted"/>
<evidence type="ECO:0000259" key="3">
    <source>
        <dbReference type="Pfam" id="PF26571"/>
    </source>
</evidence>
<feature type="region of interest" description="Disordered" evidence="1">
    <location>
        <begin position="43"/>
        <end position="106"/>
    </location>
</feature>
<comment type="caution">
    <text evidence="4">The sequence shown here is derived from an EMBL/GenBank/DDBJ whole genome shotgun (WGS) entry which is preliminary data.</text>
</comment>
<feature type="domain" description="ARB-07466-like C-terminal" evidence="3">
    <location>
        <begin position="128"/>
        <end position="232"/>
    </location>
</feature>
<evidence type="ECO:0000256" key="1">
    <source>
        <dbReference type="SAM" id="MobiDB-lite"/>
    </source>
</evidence>
<dbReference type="InterPro" id="IPR058593">
    <property type="entry name" value="ARB_07466-like_C"/>
</dbReference>
<feature type="signal peptide" evidence="2">
    <location>
        <begin position="1"/>
        <end position="32"/>
    </location>
</feature>
<dbReference type="OrthoDB" id="581998at2"/>
<protein>
    <recommendedName>
        <fullName evidence="3">ARB-07466-like C-terminal domain-containing protein</fullName>
    </recommendedName>
</protein>
<dbReference type="EMBL" id="RJKN01000010">
    <property type="protein sequence ID" value="ROP26708.1"/>
    <property type="molecule type" value="Genomic_DNA"/>
</dbReference>
<feature type="compositionally biased region" description="Low complexity" evidence="1">
    <location>
        <begin position="296"/>
        <end position="305"/>
    </location>
</feature>
<organism evidence="4 5">
    <name type="scientific">Pseudokineococcus lusitanus</name>
    <dbReference type="NCBI Taxonomy" id="763993"/>
    <lineage>
        <taxon>Bacteria</taxon>
        <taxon>Bacillati</taxon>
        <taxon>Actinomycetota</taxon>
        <taxon>Actinomycetes</taxon>
        <taxon>Kineosporiales</taxon>
        <taxon>Kineosporiaceae</taxon>
        <taxon>Pseudokineococcus</taxon>
    </lineage>
</organism>
<dbReference type="AlphaFoldDB" id="A0A3N1G969"/>
<evidence type="ECO:0000313" key="4">
    <source>
        <dbReference type="EMBL" id="ROP26708.1"/>
    </source>
</evidence>
<accession>A0A3N1G969</accession>
<reference evidence="4 5" key="1">
    <citation type="journal article" date="2015" name="Stand. Genomic Sci.">
        <title>Genomic Encyclopedia of Bacterial and Archaeal Type Strains, Phase III: the genomes of soil and plant-associated and newly described type strains.</title>
        <authorList>
            <person name="Whitman W.B."/>
            <person name="Woyke T."/>
            <person name="Klenk H.P."/>
            <person name="Zhou Y."/>
            <person name="Lilburn T.G."/>
            <person name="Beck B.J."/>
            <person name="De Vos P."/>
            <person name="Vandamme P."/>
            <person name="Eisen J.A."/>
            <person name="Garrity G."/>
            <person name="Hugenholtz P."/>
            <person name="Kyrpides N.C."/>
        </authorList>
    </citation>
    <scope>NUCLEOTIDE SEQUENCE [LARGE SCALE GENOMIC DNA]</scope>
    <source>
        <strain evidence="4 5">CECT 7306</strain>
    </source>
</reference>
<evidence type="ECO:0000256" key="2">
    <source>
        <dbReference type="SAM" id="SignalP"/>
    </source>
</evidence>
<keyword evidence="5" id="KW-1185">Reference proteome</keyword>
<sequence>MSGATRGGTLRRLLTASALCAGVVVSALPAVAAPAVAPAAASTDVDGHHVDDGHAHSHDPSLEGAVVPGPGTAGWTGPDAAPSAGRGTLSAAAAVPTPKPVQRYSGEPEELARYVPQIACDPVERVGTNRLRDLLHATYGGYKGGTTRQCSGRSEHSDGRAYDWMLDAGDPADAAKADAFLTWLIGPDAQGRPSGNARRLGIMYVIWDRKIWGSYNQTWKAYSGASPHTDHIHISLSWDGALARTSFWTGTTLTGTDYGPCVRYTGEAAPRYSGRNPSPCPTPGPRPAPVAPTPVPAGAQPLAGDWDGDGVDEVGLYLDGNVSLRRDDGSTVRYRYGQAGDVAVVGDWDGDGRETVGVFRRGHWLLKNSLSGGSADRAFWMGQSGDVPVVGSWDGRRLGVGLYRDGRWMLRTSVGAGPVDVSLNWGRPTDVPVPGDWDGDGADTPGLQRGAQRFRLDSLRAASPSPVTFGRAGMPGFSGDFDGNARDGWGVRSGATFLWRHDTRGGDAQGSVVLFR</sequence>
<feature type="chain" id="PRO_5018101266" description="ARB-07466-like C-terminal domain-containing protein" evidence="2">
    <location>
        <begin position="33"/>
        <end position="516"/>
    </location>
</feature>
<gene>
    <name evidence="4" type="ORF">EDC03_3178</name>
</gene>
<evidence type="ECO:0000313" key="5">
    <source>
        <dbReference type="Proteomes" id="UP000276232"/>
    </source>
</evidence>
<dbReference type="RefSeq" id="WP_123381249.1">
    <property type="nucleotide sequence ID" value="NZ_RJKN01000010.1"/>
</dbReference>
<dbReference type="InParanoid" id="A0A3N1G969"/>
<feature type="region of interest" description="Disordered" evidence="1">
    <location>
        <begin position="269"/>
        <end position="305"/>
    </location>
</feature>
<name>A0A3N1G969_9ACTN</name>
<feature type="compositionally biased region" description="Pro residues" evidence="1">
    <location>
        <begin position="278"/>
        <end position="295"/>
    </location>
</feature>